<evidence type="ECO:0000313" key="2">
    <source>
        <dbReference type="Proteomes" id="UP000198211"/>
    </source>
</evidence>
<comment type="caution">
    <text evidence="1">The sequence shown here is derived from an EMBL/GenBank/DDBJ whole genome shotgun (WGS) entry which is preliminary data.</text>
</comment>
<name>A0A225VCM5_9STRA</name>
<dbReference type="EMBL" id="NBNE01005522">
    <property type="protein sequence ID" value="OWZ03436.1"/>
    <property type="molecule type" value="Genomic_DNA"/>
</dbReference>
<dbReference type="Proteomes" id="UP000198211">
    <property type="component" value="Unassembled WGS sequence"/>
</dbReference>
<organism evidence="1 2">
    <name type="scientific">Phytophthora megakarya</name>
    <dbReference type="NCBI Taxonomy" id="4795"/>
    <lineage>
        <taxon>Eukaryota</taxon>
        <taxon>Sar</taxon>
        <taxon>Stramenopiles</taxon>
        <taxon>Oomycota</taxon>
        <taxon>Peronosporomycetes</taxon>
        <taxon>Peronosporales</taxon>
        <taxon>Peronosporaceae</taxon>
        <taxon>Phytophthora</taxon>
    </lineage>
</organism>
<protein>
    <submittedName>
        <fullName evidence="1">Uncharacterized protein</fullName>
    </submittedName>
</protein>
<accession>A0A225VCM5</accession>
<dbReference type="OrthoDB" id="123904at2759"/>
<gene>
    <name evidence="1" type="ORF">PHMEG_00024835</name>
</gene>
<dbReference type="AlphaFoldDB" id="A0A225VCM5"/>
<proteinExistence type="predicted"/>
<reference evidence="2" key="1">
    <citation type="submission" date="2017-03" db="EMBL/GenBank/DDBJ databases">
        <title>Phytopthora megakarya and P. palmivora, two closely related causual agents of cacao black pod achieved similar genome size and gene model numbers by different mechanisms.</title>
        <authorList>
            <person name="Ali S."/>
            <person name="Shao J."/>
            <person name="Larry D.J."/>
            <person name="Kronmiller B."/>
            <person name="Shen D."/>
            <person name="Strem M.D."/>
            <person name="Melnick R.L."/>
            <person name="Guiltinan M.J."/>
            <person name="Tyler B.M."/>
            <person name="Meinhardt L.W."/>
            <person name="Bailey B.A."/>
        </authorList>
    </citation>
    <scope>NUCLEOTIDE SEQUENCE [LARGE SCALE GENOMIC DNA]</scope>
    <source>
        <strain evidence="2">zdho120</strain>
    </source>
</reference>
<keyword evidence="2" id="KW-1185">Reference proteome</keyword>
<evidence type="ECO:0000313" key="1">
    <source>
        <dbReference type="EMBL" id="OWZ03436.1"/>
    </source>
</evidence>
<sequence>MNHQKALEAMYAKREAPWSTYEDLMQRHPAVPSPPPAQDKEDTWRYSIKKTLLDSQSSYIRRLLSDTLPRGLKGKLDDHVHALWRIVENQYGLSNVTGVVGLVKRFDEIINADFKSASQLFHDLDSMREQVNLDDHEALHTQLISSMLMMVKVVAVLSKHLWGSAIDILPEKFTLERVADKSSAIFGTKSKSEIYALANG</sequence>